<protein>
    <submittedName>
        <fullName evidence="3">Acetate CoA/acetoacetate CoA-transferase beta subunit</fullName>
        <ecNumber evidence="3">2.8.3.8</ecNumber>
        <ecNumber evidence="3">2.8.3.9</ecNumber>
    </submittedName>
</protein>
<dbReference type="PANTHER" id="PTHR13707:SF57">
    <property type="entry name" value="SUCCINYL-COA:3-KETOACID COENZYME A TRANSFERASE SUBUNIT B-RELATED"/>
    <property type="match status" value="1"/>
</dbReference>
<dbReference type="PANTHER" id="PTHR13707">
    <property type="entry name" value="KETOACID-COENZYME A TRANSFERASE"/>
    <property type="match status" value="1"/>
</dbReference>
<evidence type="ECO:0000313" key="3">
    <source>
        <dbReference type="EMBL" id="MBP1920870.1"/>
    </source>
</evidence>
<dbReference type="InterPro" id="IPR004165">
    <property type="entry name" value="CoA_trans_fam_I"/>
</dbReference>
<dbReference type="NCBIfam" id="TIGR02428">
    <property type="entry name" value="pcaJ_scoB_fam"/>
    <property type="match status" value="1"/>
</dbReference>
<comment type="caution">
    <text evidence="3">The sequence shown here is derived from an EMBL/GenBank/DDBJ whole genome shotgun (WGS) entry which is preliminary data.</text>
</comment>
<name>A0ABS4G9C0_9CLOT</name>
<dbReference type="InterPro" id="IPR012791">
    <property type="entry name" value="3-oxoacid_CoA-transf_B"/>
</dbReference>
<dbReference type="Proteomes" id="UP001519271">
    <property type="component" value="Unassembled WGS sequence"/>
</dbReference>
<dbReference type="SUPFAM" id="SSF100950">
    <property type="entry name" value="NagB/RpiA/CoA transferase-like"/>
    <property type="match status" value="1"/>
</dbReference>
<sequence>MDKDKAARFIAKRIAGDLKPGSLVNLGVGLPTAVADFVTEEMEVLMHGENGVIGLGSTAFDVIKKTEGKDKKLVEQEDLVINAGATKTGISRGASFFDSTTSFGIIRGGHVDATVLGTMEVDELGNIANYMIPGKRVAGMGGAMDLCVGAKKVFVATYHTAGAAPKILKKCTLPLTAKGVVTSIYTEMGVFDVTSEGIKVREYNPEYTLEEIQAATEAKLLIDGDVIPVPAKYFDNI</sequence>
<dbReference type="Pfam" id="PF01144">
    <property type="entry name" value="CoA_trans"/>
    <property type="match status" value="1"/>
</dbReference>
<dbReference type="InterPro" id="IPR037171">
    <property type="entry name" value="NagB/RpiA_transferase-like"/>
</dbReference>
<dbReference type="SMART" id="SM00882">
    <property type="entry name" value="CoA_trans"/>
    <property type="match status" value="1"/>
</dbReference>
<dbReference type="EC" id="2.8.3.8" evidence="3"/>
<comment type="similarity">
    <text evidence="1">Belongs to the 3-oxoacid CoA-transferase subunit B family.</text>
</comment>
<dbReference type="GO" id="GO:0008775">
    <property type="term" value="F:acetate CoA-transferase activity"/>
    <property type="evidence" value="ECO:0007669"/>
    <property type="project" value="UniProtKB-EC"/>
</dbReference>
<dbReference type="RefSeq" id="WP_209461024.1">
    <property type="nucleotide sequence ID" value="NZ_JAGGKC010000046.1"/>
</dbReference>
<dbReference type="EMBL" id="JAGGKC010000046">
    <property type="protein sequence ID" value="MBP1920870.1"/>
    <property type="molecule type" value="Genomic_DNA"/>
</dbReference>
<dbReference type="EC" id="2.8.3.9" evidence="3"/>
<organism evidence="3 4">
    <name type="scientific">Youngiibacter multivorans</name>
    <dbReference type="NCBI Taxonomy" id="937251"/>
    <lineage>
        <taxon>Bacteria</taxon>
        <taxon>Bacillati</taxon>
        <taxon>Bacillota</taxon>
        <taxon>Clostridia</taxon>
        <taxon>Eubacteriales</taxon>
        <taxon>Clostridiaceae</taxon>
        <taxon>Youngiibacter</taxon>
    </lineage>
</organism>
<dbReference type="GO" id="GO:0047371">
    <property type="term" value="F:butyrate-acetoacetate CoA-transferase activity"/>
    <property type="evidence" value="ECO:0007669"/>
    <property type="project" value="UniProtKB-EC"/>
</dbReference>
<accession>A0ABS4G9C0</accession>
<evidence type="ECO:0000256" key="2">
    <source>
        <dbReference type="ARBA" id="ARBA00022679"/>
    </source>
</evidence>
<gene>
    <name evidence="3" type="ORF">J2Z34_003390</name>
</gene>
<keyword evidence="2 3" id="KW-0808">Transferase</keyword>
<evidence type="ECO:0000313" key="4">
    <source>
        <dbReference type="Proteomes" id="UP001519271"/>
    </source>
</evidence>
<keyword evidence="4" id="KW-1185">Reference proteome</keyword>
<proteinExistence type="inferred from homology"/>
<evidence type="ECO:0000256" key="1">
    <source>
        <dbReference type="ARBA" id="ARBA00007047"/>
    </source>
</evidence>
<reference evidence="3 4" key="1">
    <citation type="submission" date="2021-03" db="EMBL/GenBank/DDBJ databases">
        <title>Genomic Encyclopedia of Type Strains, Phase IV (KMG-IV): sequencing the most valuable type-strain genomes for metagenomic binning, comparative biology and taxonomic classification.</title>
        <authorList>
            <person name="Goeker M."/>
        </authorList>
    </citation>
    <scope>NUCLEOTIDE SEQUENCE [LARGE SCALE GENOMIC DNA]</scope>
    <source>
        <strain evidence="3 4">DSM 6139</strain>
    </source>
</reference>
<dbReference type="Gene3D" id="3.40.1080.10">
    <property type="entry name" value="Glutaconate Coenzyme A-transferase"/>
    <property type="match status" value="1"/>
</dbReference>